<feature type="region of interest" description="Disordered" evidence="1">
    <location>
        <begin position="120"/>
        <end position="206"/>
    </location>
</feature>
<accession>A0A182SU36</accession>
<dbReference type="EnsemblMetazoa" id="AMAM013441-RA">
    <property type="protein sequence ID" value="AMAM013441-PA"/>
    <property type="gene ID" value="AMAM013441"/>
</dbReference>
<reference evidence="3" key="1">
    <citation type="submission" date="2013-09" db="EMBL/GenBank/DDBJ databases">
        <title>The Genome Sequence of Anopheles maculatus species B.</title>
        <authorList>
            <consortium name="The Broad Institute Genomics Platform"/>
            <person name="Neafsey D.E."/>
            <person name="Besansky N."/>
            <person name="Howell P."/>
            <person name="Walton C."/>
            <person name="Young S.K."/>
            <person name="Zeng Q."/>
            <person name="Gargeya S."/>
            <person name="Fitzgerald M."/>
            <person name="Haas B."/>
            <person name="Abouelleil A."/>
            <person name="Allen A.W."/>
            <person name="Alvarado L."/>
            <person name="Arachchi H.M."/>
            <person name="Berlin A.M."/>
            <person name="Chapman S.B."/>
            <person name="Gainer-Dewar J."/>
            <person name="Goldberg J."/>
            <person name="Griggs A."/>
            <person name="Gujja S."/>
            <person name="Hansen M."/>
            <person name="Howarth C."/>
            <person name="Imamovic A."/>
            <person name="Ireland A."/>
            <person name="Larimer J."/>
            <person name="McCowan C."/>
            <person name="Murphy C."/>
            <person name="Pearson M."/>
            <person name="Poon T.W."/>
            <person name="Priest M."/>
            <person name="Roberts A."/>
            <person name="Saif S."/>
            <person name="Shea T."/>
            <person name="Sisk P."/>
            <person name="Sykes S."/>
            <person name="Wortman J."/>
            <person name="Nusbaum C."/>
            <person name="Birren B."/>
        </authorList>
    </citation>
    <scope>NUCLEOTIDE SEQUENCE [LARGE SCALE GENOMIC DNA]</scope>
    <source>
        <strain evidence="3">maculatus3</strain>
    </source>
</reference>
<name>A0A182SU36_9DIPT</name>
<protein>
    <submittedName>
        <fullName evidence="2">Uncharacterized protein</fullName>
    </submittedName>
</protein>
<feature type="compositionally biased region" description="Polar residues" evidence="1">
    <location>
        <begin position="122"/>
        <end position="157"/>
    </location>
</feature>
<sequence length="357" mass="39722">MRKKFVQTLAAQQLELSSHIRTHDMELGKEPPRIPPQQRTSLLGNGLDDVIEIMDDEQEVELMMERHRKYHPRKYVNLQQPTSKVYYDKIDTSTSSPAQDKDDQDNEEDDDRLMVIDFPREATQTQEPNNNSVTKPNGNNIMLDSNGEPSGPTSFPSGANGPLSAHDSGFNWHVQPPNPYERQTNSTNTTTSPNYNSPQGEHQRNTATPHPQVLQAHGMAAAGGISSGVTLGDSAGDGRKSAFSTPHDKRQLDATLMPPPALVPGPVGGIAIAPRTPPFFHHPFIPPYHYPAYSANTPNASTFLALEEWYRAGFPAPHLLSPAQLQYYYHCYLNKVMLAAPPGYHPHDHQYRDYSAL</sequence>
<keyword evidence="3" id="KW-1185">Reference proteome</keyword>
<evidence type="ECO:0000313" key="3">
    <source>
        <dbReference type="Proteomes" id="UP000075901"/>
    </source>
</evidence>
<dbReference type="VEuPathDB" id="VectorBase:AMAM013441"/>
<evidence type="ECO:0000256" key="1">
    <source>
        <dbReference type="SAM" id="MobiDB-lite"/>
    </source>
</evidence>
<evidence type="ECO:0000313" key="2">
    <source>
        <dbReference type="EnsemblMetazoa" id="AMAM013441-PA"/>
    </source>
</evidence>
<dbReference type="AlphaFoldDB" id="A0A182SU36"/>
<reference evidence="2" key="2">
    <citation type="submission" date="2020-05" db="UniProtKB">
        <authorList>
            <consortium name="EnsemblMetazoa"/>
        </authorList>
    </citation>
    <scope>IDENTIFICATION</scope>
    <source>
        <strain evidence="2">maculatus3</strain>
    </source>
</reference>
<feature type="region of interest" description="Disordered" evidence="1">
    <location>
        <begin position="225"/>
        <end position="260"/>
    </location>
</feature>
<feature type="region of interest" description="Disordered" evidence="1">
    <location>
        <begin position="91"/>
        <end position="110"/>
    </location>
</feature>
<dbReference type="Proteomes" id="UP000075901">
    <property type="component" value="Unassembled WGS sequence"/>
</dbReference>
<feature type="compositionally biased region" description="Basic and acidic residues" evidence="1">
    <location>
        <begin position="236"/>
        <end position="252"/>
    </location>
</feature>
<organism evidence="2 3">
    <name type="scientific">Anopheles maculatus</name>
    <dbReference type="NCBI Taxonomy" id="74869"/>
    <lineage>
        <taxon>Eukaryota</taxon>
        <taxon>Metazoa</taxon>
        <taxon>Ecdysozoa</taxon>
        <taxon>Arthropoda</taxon>
        <taxon>Hexapoda</taxon>
        <taxon>Insecta</taxon>
        <taxon>Pterygota</taxon>
        <taxon>Neoptera</taxon>
        <taxon>Endopterygota</taxon>
        <taxon>Diptera</taxon>
        <taxon>Nematocera</taxon>
        <taxon>Culicoidea</taxon>
        <taxon>Culicidae</taxon>
        <taxon>Anophelinae</taxon>
        <taxon>Anopheles</taxon>
        <taxon>Anopheles maculatus group</taxon>
    </lineage>
</organism>
<proteinExistence type="predicted"/>
<feature type="compositionally biased region" description="Low complexity" evidence="1">
    <location>
        <begin position="184"/>
        <end position="198"/>
    </location>
</feature>